<evidence type="ECO:0000313" key="2">
    <source>
        <dbReference type="Proteomes" id="UP000011991"/>
    </source>
</evidence>
<accession>M5S2R5</accession>
<protein>
    <submittedName>
        <fullName evidence="1">Uncharacterized protein</fullName>
    </submittedName>
</protein>
<reference evidence="1 2" key="1">
    <citation type="journal article" date="2013" name="Mar. Genomics">
        <title>Expression of sulfatases in Rhodopirellula baltica and the diversity of sulfatases in the genus Rhodopirellula.</title>
        <authorList>
            <person name="Wegner C.E."/>
            <person name="Richter-Heitmann T."/>
            <person name="Klindworth A."/>
            <person name="Klockow C."/>
            <person name="Richter M."/>
            <person name="Achstetter T."/>
            <person name="Glockner F.O."/>
            <person name="Harder J."/>
        </authorList>
    </citation>
    <scope>NUCLEOTIDE SEQUENCE [LARGE SCALE GENOMIC DNA]</scope>
    <source>
        <strain evidence="1 2">SM1</strain>
    </source>
</reference>
<comment type="caution">
    <text evidence="1">The sequence shown here is derived from an EMBL/GenBank/DDBJ whole genome shotgun (WGS) entry which is preliminary data.</text>
</comment>
<evidence type="ECO:0000313" key="1">
    <source>
        <dbReference type="EMBL" id="EMI20479.1"/>
    </source>
</evidence>
<proteinExistence type="predicted"/>
<feature type="non-terminal residue" evidence="1">
    <location>
        <position position="137"/>
    </location>
</feature>
<gene>
    <name evidence="1" type="ORF">RMSM_02591</name>
</gene>
<dbReference type="Proteomes" id="UP000011991">
    <property type="component" value="Unassembled WGS sequence"/>
</dbReference>
<name>M5S2R5_9BACT</name>
<organism evidence="1 2">
    <name type="scientific">Rhodopirellula maiorica SM1</name>
    <dbReference type="NCBI Taxonomy" id="1265738"/>
    <lineage>
        <taxon>Bacteria</taxon>
        <taxon>Pseudomonadati</taxon>
        <taxon>Planctomycetota</taxon>
        <taxon>Planctomycetia</taxon>
        <taxon>Pirellulales</taxon>
        <taxon>Pirellulaceae</taxon>
        <taxon>Novipirellula</taxon>
    </lineage>
</organism>
<sequence>MPLSEFQVREHAKRLFGAAIEDSKVRDAKLTKFLDGIVESRSADVPAVKSLAARNPLLLGFLVRLAVDDEDSVSNRAELFEKTIALMETSPNPPDSSSEANSRTTAWRAFDLIAFKIVDNPAIDVASLEGELEKLGL</sequence>
<dbReference type="AlphaFoldDB" id="M5S2R5"/>
<keyword evidence="2" id="KW-1185">Reference proteome</keyword>
<dbReference type="EMBL" id="ANOG01000366">
    <property type="protein sequence ID" value="EMI20479.1"/>
    <property type="molecule type" value="Genomic_DNA"/>
</dbReference>